<dbReference type="Gene3D" id="2.40.100.10">
    <property type="entry name" value="Cyclophilin-like"/>
    <property type="match status" value="1"/>
</dbReference>
<evidence type="ECO:0000259" key="4">
    <source>
        <dbReference type="PROSITE" id="PS50072"/>
    </source>
</evidence>
<name>A0ABD3P1A8_9STRA</name>
<dbReference type="InterPro" id="IPR002130">
    <property type="entry name" value="Cyclophilin-type_PPIase_dom"/>
</dbReference>
<dbReference type="InterPro" id="IPR044666">
    <property type="entry name" value="Cyclophilin_A-like"/>
</dbReference>
<protein>
    <recommendedName>
        <fullName evidence="4">PPIase cyclophilin-type domain-containing protein</fullName>
    </recommendedName>
</protein>
<dbReference type="PROSITE" id="PS50072">
    <property type="entry name" value="CSA_PPIASE_2"/>
    <property type="match status" value="1"/>
</dbReference>
<feature type="compositionally biased region" description="Basic and acidic residues" evidence="3">
    <location>
        <begin position="547"/>
        <end position="574"/>
    </location>
</feature>
<dbReference type="SUPFAM" id="SSF50891">
    <property type="entry name" value="Cyclophilin-like"/>
    <property type="match status" value="1"/>
</dbReference>
<feature type="compositionally biased region" description="Polar residues" evidence="3">
    <location>
        <begin position="468"/>
        <end position="478"/>
    </location>
</feature>
<feature type="domain" description="PPIase cyclophilin-type" evidence="4">
    <location>
        <begin position="54"/>
        <end position="228"/>
    </location>
</feature>
<evidence type="ECO:0000256" key="2">
    <source>
        <dbReference type="ARBA" id="ARBA00023242"/>
    </source>
</evidence>
<feature type="region of interest" description="Disordered" evidence="3">
    <location>
        <begin position="388"/>
        <end position="427"/>
    </location>
</feature>
<feature type="compositionally biased region" description="Basic residues" evidence="3">
    <location>
        <begin position="575"/>
        <end position="595"/>
    </location>
</feature>
<comment type="caution">
    <text evidence="5">The sequence shown here is derived from an EMBL/GenBank/DDBJ whole genome shotgun (WGS) entry which is preliminary data.</text>
</comment>
<dbReference type="Proteomes" id="UP001530400">
    <property type="component" value="Unassembled WGS sequence"/>
</dbReference>
<dbReference type="GO" id="GO:0005634">
    <property type="term" value="C:nucleus"/>
    <property type="evidence" value="ECO:0007669"/>
    <property type="project" value="UniProtKB-SubCell"/>
</dbReference>
<feature type="compositionally biased region" description="Basic and acidic residues" evidence="3">
    <location>
        <begin position="408"/>
        <end position="417"/>
    </location>
</feature>
<evidence type="ECO:0000313" key="5">
    <source>
        <dbReference type="EMBL" id="KAL3781334.1"/>
    </source>
</evidence>
<accession>A0ABD3P1A8</accession>
<dbReference type="InterPro" id="IPR029000">
    <property type="entry name" value="Cyclophilin-like_dom_sf"/>
</dbReference>
<reference evidence="5 6" key="1">
    <citation type="submission" date="2024-10" db="EMBL/GenBank/DDBJ databases">
        <title>Updated reference genomes for cyclostephanoid diatoms.</title>
        <authorList>
            <person name="Roberts W.R."/>
            <person name="Alverson A.J."/>
        </authorList>
    </citation>
    <scope>NUCLEOTIDE SEQUENCE [LARGE SCALE GENOMIC DNA]</scope>
    <source>
        <strain evidence="5 6">AJA010-31</strain>
    </source>
</reference>
<proteinExistence type="predicted"/>
<dbReference type="EMBL" id="JALLPJ020000850">
    <property type="protein sequence ID" value="KAL3781334.1"/>
    <property type="molecule type" value="Genomic_DNA"/>
</dbReference>
<feature type="compositionally biased region" description="Basic and acidic residues" evidence="3">
    <location>
        <begin position="492"/>
        <end position="511"/>
    </location>
</feature>
<feature type="compositionally biased region" description="Basic and acidic residues" evidence="3">
    <location>
        <begin position="15"/>
        <end position="24"/>
    </location>
</feature>
<keyword evidence="2" id="KW-0539">Nucleus</keyword>
<evidence type="ECO:0000313" key="6">
    <source>
        <dbReference type="Proteomes" id="UP001530400"/>
    </source>
</evidence>
<feature type="compositionally biased region" description="Basic and acidic residues" evidence="3">
    <location>
        <begin position="596"/>
        <end position="605"/>
    </location>
</feature>
<organism evidence="5 6">
    <name type="scientific">Cyclotella atomus</name>
    <dbReference type="NCBI Taxonomy" id="382360"/>
    <lineage>
        <taxon>Eukaryota</taxon>
        <taxon>Sar</taxon>
        <taxon>Stramenopiles</taxon>
        <taxon>Ochrophyta</taxon>
        <taxon>Bacillariophyta</taxon>
        <taxon>Coscinodiscophyceae</taxon>
        <taxon>Thalassiosirophycidae</taxon>
        <taxon>Stephanodiscales</taxon>
        <taxon>Stephanodiscaceae</taxon>
        <taxon>Cyclotella</taxon>
    </lineage>
</organism>
<feature type="compositionally biased region" description="Basic and acidic residues" evidence="3">
    <location>
        <begin position="388"/>
        <end position="397"/>
    </location>
</feature>
<feature type="region of interest" description="Disordered" evidence="3">
    <location>
        <begin position="468"/>
        <end position="511"/>
    </location>
</feature>
<feature type="region of interest" description="Disordered" evidence="3">
    <location>
        <begin position="333"/>
        <end position="356"/>
    </location>
</feature>
<comment type="subcellular location">
    <subcellularLocation>
        <location evidence="1">Nucleus</location>
    </subcellularLocation>
</comment>
<feature type="region of interest" description="Disordered" evidence="3">
    <location>
        <begin position="547"/>
        <end position="605"/>
    </location>
</feature>
<sequence>MRLFGDSSAKASRGRAGERRKTKDPINPLTQKMSQVYSTEPSPTGRVIFTTTHGPIDINLFCKECPTTSRSFLQLCLDGFYDGMIFHRILPDFLVQTGLTKGSDGGGGGGGGTDPKLMDAYLRKSSAVVSSPTGDVLGWERKGLELNPRIRFNHRGQVAAAFPLKDSAHTDDETMNLRYQFFITLDESPFLDGNHVIFGTIAGPTIFNALRIGKTDADEATGTPVDMVDSPPRIQSVKVDYHPFQDLVVTAEKLIPWRIEEKSKSGKGQSEVEKRRKKRKGKRDLNVLSFGDEERDYEEIVKDKAAILSSHDVLHEESEFLSGSVDADLKKKMEEKDTATTDQRKSENGASRRKTIMFDDEEVNTVSEQTLQEDQSSKNVTDAVENARHESIMKQTDRAAAAAKQLTAHRDDQESKPKKSKSIGAIEARRAKYLKSGHSLASKKERLKREDDTMAKLMVFRNKVLETKSSSKSANENGVKQADDSLASRMAKRVEDAGHKEAAAFKEKEKMISAPGYHGQVDDESVHSDNTENDWLGTKFKCKRHVDHDARMLDKTDEGGDGRHMDDYLVMDDKKKRKGSHHHGKHRHSGHKDHHQRRDELYHKK</sequence>
<keyword evidence="6" id="KW-1185">Reference proteome</keyword>
<evidence type="ECO:0000256" key="3">
    <source>
        <dbReference type="SAM" id="MobiDB-lite"/>
    </source>
</evidence>
<dbReference type="Pfam" id="PF00160">
    <property type="entry name" value="Pro_isomerase"/>
    <property type="match status" value="1"/>
</dbReference>
<feature type="compositionally biased region" description="Basic and acidic residues" evidence="3">
    <location>
        <begin position="333"/>
        <end position="347"/>
    </location>
</feature>
<evidence type="ECO:0000256" key="1">
    <source>
        <dbReference type="ARBA" id="ARBA00004123"/>
    </source>
</evidence>
<feature type="region of interest" description="Disordered" evidence="3">
    <location>
        <begin position="1"/>
        <end position="30"/>
    </location>
</feature>
<dbReference type="PANTHER" id="PTHR45625:SF6">
    <property type="entry name" value="SPLICEOSOME-ASSOCIATED PROTEIN CWC27 HOMOLOG"/>
    <property type="match status" value="1"/>
</dbReference>
<dbReference type="AlphaFoldDB" id="A0ABD3P1A8"/>
<gene>
    <name evidence="5" type="ORF">ACHAWO_012762</name>
</gene>
<dbReference type="PANTHER" id="PTHR45625">
    <property type="entry name" value="PEPTIDYL-PROLYL CIS-TRANS ISOMERASE-RELATED"/>
    <property type="match status" value="1"/>
</dbReference>